<dbReference type="RefSeq" id="WP_133792923.1">
    <property type="nucleotide sequence ID" value="NZ_SOCA01000001.1"/>
</dbReference>
<comment type="caution">
    <text evidence="2">The sequence shown here is derived from an EMBL/GenBank/DDBJ whole genome shotgun (WGS) entry which is preliminary data.</text>
</comment>
<name>A0A4V3FI39_9BACT</name>
<proteinExistence type="predicted"/>
<feature type="chain" id="PRO_5020295201" description="3-keto-disaccharide hydrolase domain-containing protein" evidence="1">
    <location>
        <begin position="18"/>
        <end position="222"/>
    </location>
</feature>
<keyword evidence="3" id="KW-1185">Reference proteome</keyword>
<dbReference type="Proteomes" id="UP000295662">
    <property type="component" value="Unassembled WGS sequence"/>
</dbReference>
<dbReference type="OrthoDB" id="262084at2"/>
<evidence type="ECO:0000313" key="2">
    <source>
        <dbReference type="EMBL" id="TDU80933.1"/>
    </source>
</evidence>
<evidence type="ECO:0000256" key="1">
    <source>
        <dbReference type="SAM" id="SignalP"/>
    </source>
</evidence>
<accession>A0A4V3FI39</accession>
<reference evidence="2 3" key="1">
    <citation type="submission" date="2019-03" db="EMBL/GenBank/DDBJ databases">
        <title>Genomic Encyclopedia of Archaeal and Bacterial Type Strains, Phase II (KMG-II): from individual species to whole genera.</title>
        <authorList>
            <person name="Goeker M."/>
        </authorList>
    </citation>
    <scope>NUCLEOTIDE SEQUENCE [LARGE SCALE GENOMIC DNA]</scope>
    <source>
        <strain evidence="2 3">ATCC 25309</strain>
    </source>
</reference>
<protein>
    <recommendedName>
        <fullName evidence="4">3-keto-disaccharide hydrolase domain-containing protein</fullName>
    </recommendedName>
</protein>
<dbReference type="AlphaFoldDB" id="A0A4V3FI39"/>
<gene>
    <name evidence="2" type="ORF">EI77_00235</name>
</gene>
<evidence type="ECO:0000313" key="3">
    <source>
        <dbReference type="Proteomes" id="UP000295662"/>
    </source>
</evidence>
<feature type="signal peptide" evidence="1">
    <location>
        <begin position="1"/>
        <end position="17"/>
    </location>
</feature>
<dbReference type="Gene3D" id="2.60.120.560">
    <property type="entry name" value="Exo-inulinase, domain 1"/>
    <property type="match status" value="1"/>
</dbReference>
<sequence length="222" mass="24407">MKKILFLVCISAIFASAQTPPVTAIGSTAALIVTTPFDQPAPPTRKGLINGWQASIGEWSVKDASLHGDEVPADHHPSSCIYRVEATDLIITAQFRLGTSEHVAFGCRDSIAPNHHLGRTFISRDSIWIQKMSGIAKTTKVEKLAEIKTPMDPEAWHELTIEIIGDHYRARIGQHILEAHHERFKDAKGLIALIVKGQGAQFKNVSIWHARPLSVSSEKAKP</sequence>
<organism evidence="2 3">
    <name type="scientific">Prosthecobacter fusiformis</name>
    <dbReference type="NCBI Taxonomy" id="48464"/>
    <lineage>
        <taxon>Bacteria</taxon>
        <taxon>Pseudomonadati</taxon>
        <taxon>Verrucomicrobiota</taxon>
        <taxon>Verrucomicrobiia</taxon>
        <taxon>Verrucomicrobiales</taxon>
        <taxon>Verrucomicrobiaceae</taxon>
        <taxon>Prosthecobacter</taxon>
    </lineage>
</organism>
<evidence type="ECO:0008006" key="4">
    <source>
        <dbReference type="Google" id="ProtNLM"/>
    </source>
</evidence>
<keyword evidence="1" id="KW-0732">Signal</keyword>
<dbReference type="EMBL" id="SOCA01000001">
    <property type="protein sequence ID" value="TDU80933.1"/>
    <property type="molecule type" value="Genomic_DNA"/>
</dbReference>